<evidence type="ECO:0000313" key="2">
    <source>
        <dbReference type="Proteomes" id="UP000238916"/>
    </source>
</evidence>
<gene>
    <name evidence="1" type="ORF">SBF1_50006</name>
</gene>
<dbReference type="AlphaFoldDB" id="A0A2U3LGW7"/>
<evidence type="ECO:0000313" key="1">
    <source>
        <dbReference type="EMBL" id="SPF51122.1"/>
    </source>
</evidence>
<organism evidence="1 2">
    <name type="scientific">Candidatus Desulfosporosinus infrequens</name>
    <dbReference type="NCBI Taxonomy" id="2043169"/>
    <lineage>
        <taxon>Bacteria</taxon>
        <taxon>Bacillati</taxon>
        <taxon>Bacillota</taxon>
        <taxon>Clostridia</taxon>
        <taxon>Eubacteriales</taxon>
        <taxon>Desulfitobacteriaceae</taxon>
        <taxon>Desulfosporosinus</taxon>
    </lineage>
</organism>
<protein>
    <submittedName>
        <fullName evidence="1">Uncharacterized protein</fullName>
    </submittedName>
</protein>
<dbReference type="OrthoDB" id="2616213at2"/>
<dbReference type="EMBL" id="OMOF01000445">
    <property type="protein sequence ID" value="SPF51122.1"/>
    <property type="molecule type" value="Genomic_DNA"/>
</dbReference>
<accession>A0A2U3LGW7</accession>
<name>A0A2U3LGW7_9FIRM</name>
<reference evidence="2" key="1">
    <citation type="submission" date="2018-02" db="EMBL/GenBank/DDBJ databases">
        <authorList>
            <person name="Hausmann B."/>
        </authorList>
    </citation>
    <scope>NUCLEOTIDE SEQUENCE [LARGE SCALE GENOMIC DNA]</scope>
    <source>
        <strain evidence="2">Peat soil MAG SbF1</strain>
    </source>
</reference>
<dbReference type="Proteomes" id="UP000238916">
    <property type="component" value="Unassembled WGS sequence"/>
</dbReference>
<proteinExistence type="predicted"/>
<sequence>MSDYEPTIDGIDELTAKFEELGNVSQSLITKAAKSGASMAMNYALANLVPINQQGVDFLGRYGRTEQHISGTLKKAMALKIEKTPQGKTVYRIKTTWYARFFDLGFTSYKGPRRVIPRKGTAEREVGIANGSLTEREGTHFLQKALPEHFEEIKQTMLGEIGSGLNKAIASMTVGGD</sequence>